<evidence type="ECO:0000256" key="2">
    <source>
        <dbReference type="ARBA" id="ARBA00004123"/>
    </source>
</evidence>
<dbReference type="InterPro" id="IPR014001">
    <property type="entry name" value="Helicase_ATP-bd"/>
</dbReference>
<dbReference type="GO" id="GO:0005829">
    <property type="term" value="C:cytosol"/>
    <property type="evidence" value="ECO:0007669"/>
    <property type="project" value="TreeGrafter"/>
</dbReference>
<evidence type="ECO:0000256" key="5">
    <source>
        <dbReference type="ARBA" id="ARBA00022741"/>
    </source>
</evidence>
<keyword evidence="7" id="KW-0347">Helicase</keyword>
<feature type="region of interest" description="Disordered" evidence="14">
    <location>
        <begin position="619"/>
        <end position="638"/>
    </location>
</feature>
<dbReference type="EC" id="3.6.4.13" evidence="3"/>
<dbReference type="InterPro" id="IPR001650">
    <property type="entry name" value="Helicase_C-like"/>
</dbReference>
<keyword evidence="6" id="KW-0378">Hydrolase</keyword>
<feature type="domain" description="DEAD-box RNA helicase Q" evidence="17">
    <location>
        <begin position="165"/>
        <end position="193"/>
    </location>
</feature>
<dbReference type="OrthoDB" id="1191041at2759"/>
<evidence type="ECO:0000256" key="14">
    <source>
        <dbReference type="SAM" id="MobiDB-lite"/>
    </source>
</evidence>
<feature type="compositionally biased region" description="Basic residues" evidence="14">
    <location>
        <begin position="758"/>
        <end position="767"/>
    </location>
</feature>
<evidence type="ECO:0000256" key="9">
    <source>
        <dbReference type="ARBA" id="ARBA00022884"/>
    </source>
</evidence>
<evidence type="ECO:0000256" key="13">
    <source>
        <dbReference type="PROSITE-ProRule" id="PRU00552"/>
    </source>
</evidence>
<evidence type="ECO:0000259" key="16">
    <source>
        <dbReference type="PROSITE" id="PS51194"/>
    </source>
</evidence>
<evidence type="ECO:0000256" key="11">
    <source>
        <dbReference type="ARBA" id="ARBA00038041"/>
    </source>
</evidence>
<name>A0A3M6WL19_HORWE</name>
<evidence type="ECO:0000256" key="1">
    <source>
        <dbReference type="ARBA" id="ARBA00003706"/>
    </source>
</evidence>
<dbReference type="PANTHER" id="PTHR47959">
    <property type="entry name" value="ATP-DEPENDENT RNA HELICASE RHLE-RELATED"/>
    <property type="match status" value="1"/>
</dbReference>
<comment type="caution">
    <text evidence="18">The sequence shown here is derived from an EMBL/GenBank/DDBJ whole genome shotgun (WGS) entry which is preliminary data.</text>
</comment>
<feature type="compositionally biased region" description="Basic and acidic residues" evidence="14">
    <location>
        <begin position="517"/>
        <end position="544"/>
    </location>
</feature>
<keyword evidence="10" id="KW-0539">Nucleus</keyword>
<evidence type="ECO:0000259" key="17">
    <source>
        <dbReference type="PROSITE" id="PS51195"/>
    </source>
</evidence>
<evidence type="ECO:0000256" key="7">
    <source>
        <dbReference type="ARBA" id="ARBA00022806"/>
    </source>
</evidence>
<proteinExistence type="inferred from homology"/>
<dbReference type="GO" id="GO:0003724">
    <property type="term" value="F:RNA helicase activity"/>
    <property type="evidence" value="ECO:0007669"/>
    <property type="project" value="UniProtKB-EC"/>
</dbReference>
<dbReference type="GO" id="GO:0005524">
    <property type="term" value="F:ATP binding"/>
    <property type="evidence" value="ECO:0007669"/>
    <property type="project" value="UniProtKB-KW"/>
</dbReference>
<dbReference type="InterPro" id="IPR011545">
    <property type="entry name" value="DEAD/DEAH_box_helicase_dom"/>
</dbReference>
<dbReference type="GO" id="GO:0042254">
    <property type="term" value="P:ribosome biogenesis"/>
    <property type="evidence" value="ECO:0007669"/>
    <property type="project" value="UniProtKB-KW"/>
</dbReference>
<dbReference type="InterPro" id="IPR027417">
    <property type="entry name" value="P-loop_NTPase"/>
</dbReference>
<evidence type="ECO:0000256" key="6">
    <source>
        <dbReference type="ARBA" id="ARBA00022801"/>
    </source>
</evidence>
<dbReference type="InterPro" id="IPR014014">
    <property type="entry name" value="RNA_helicase_DEAD_Q_motif"/>
</dbReference>
<evidence type="ECO:0000259" key="15">
    <source>
        <dbReference type="PROSITE" id="PS51192"/>
    </source>
</evidence>
<evidence type="ECO:0000256" key="10">
    <source>
        <dbReference type="ARBA" id="ARBA00023242"/>
    </source>
</evidence>
<evidence type="ECO:0000313" key="19">
    <source>
        <dbReference type="Proteomes" id="UP000281245"/>
    </source>
</evidence>
<evidence type="ECO:0000313" key="18">
    <source>
        <dbReference type="EMBL" id="RMX79058.1"/>
    </source>
</evidence>
<dbReference type="Pfam" id="PF00270">
    <property type="entry name" value="DEAD"/>
    <property type="match status" value="1"/>
</dbReference>
<dbReference type="PROSITE" id="PS51195">
    <property type="entry name" value="Q_MOTIF"/>
    <property type="match status" value="1"/>
</dbReference>
<comment type="similarity">
    <text evidence="11">Belongs to the DEAD box helicase family. DDX56/DBP9 subfamily.</text>
</comment>
<keyword evidence="9" id="KW-0694">RNA-binding</keyword>
<keyword evidence="4" id="KW-0690">Ribosome biogenesis</keyword>
<feature type="compositionally biased region" description="Polar residues" evidence="14">
    <location>
        <begin position="622"/>
        <end position="635"/>
    </location>
</feature>
<evidence type="ECO:0000256" key="3">
    <source>
        <dbReference type="ARBA" id="ARBA00012552"/>
    </source>
</evidence>
<keyword evidence="8" id="KW-0067">ATP-binding</keyword>
<feature type="domain" description="Helicase C-terminal" evidence="16">
    <location>
        <begin position="405"/>
        <end position="625"/>
    </location>
</feature>
<protein>
    <recommendedName>
        <fullName evidence="3">RNA helicase</fullName>
        <ecNumber evidence="3">3.6.4.13</ecNumber>
    </recommendedName>
</protein>
<dbReference type="AlphaFoldDB" id="A0A3M6WL19"/>
<dbReference type="GO" id="GO:0005634">
    <property type="term" value="C:nucleus"/>
    <property type="evidence" value="ECO:0007669"/>
    <property type="project" value="UniProtKB-SubCell"/>
</dbReference>
<evidence type="ECO:0000256" key="4">
    <source>
        <dbReference type="ARBA" id="ARBA00022517"/>
    </source>
</evidence>
<dbReference type="Proteomes" id="UP000281245">
    <property type="component" value="Unassembled WGS sequence"/>
</dbReference>
<feature type="region of interest" description="Disordered" evidence="14">
    <location>
        <begin position="758"/>
        <end position="785"/>
    </location>
</feature>
<dbReference type="GO" id="GO:0016787">
    <property type="term" value="F:hydrolase activity"/>
    <property type="evidence" value="ECO:0007669"/>
    <property type="project" value="UniProtKB-KW"/>
</dbReference>
<keyword evidence="5" id="KW-0547">Nucleotide-binding</keyword>
<organism evidence="18 19">
    <name type="scientific">Hortaea werneckii</name>
    <name type="common">Black yeast</name>
    <name type="synonym">Cladosporium werneckii</name>
    <dbReference type="NCBI Taxonomy" id="91943"/>
    <lineage>
        <taxon>Eukaryota</taxon>
        <taxon>Fungi</taxon>
        <taxon>Dikarya</taxon>
        <taxon>Ascomycota</taxon>
        <taxon>Pezizomycotina</taxon>
        <taxon>Dothideomycetes</taxon>
        <taxon>Dothideomycetidae</taxon>
        <taxon>Mycosphaerellales</taxon>
        <taxon>Teratosphaeriaceae</taxon>
        <taxon>Hortaea</taxon>
    </lineage>
</organism>
<dbReference type="SMART" id="SM00487">
    <property type="entry name" value="DEXDc"/>
    <property type="match status" value="1"/>
</dbReference>
<dbReference type="PANTHER" id="PTHR47959:SF21">
    <property type="entry name" value="DEAD-BOX HELICASE 56"/>
    <property type="match status" value="1"/>
</dbReference>
<feature type="compositionally biased region" description="Basic residues" evidence="14">
    <location>
        <begin position="487"/>
        <end position="496"/>
    </location>
</feature>
<dbReference type="InterPro" id="IPR050079">
    <property type="entry name" value="DEAD_box_RNA_helicase"/>
</dbReference>
<dbReference type="CDD" id="cd17961">
    <property type="entry name" value="DEADc_DDX56"/>
    <property type="match status" value="1"/>
</dbReference>
<comment type="catalytic activity">
    <reaction evidence="12">
        <text>ATP + H2O = ADP + phosphate + H(+)</text>
        <dbReference type="Rhea" id="RHEA:13065"/>
        <dbReference type="ChEBI" id="CHEBI:15377"/>
        <dbReference type="ChEBI" id="CHEBI:15378"/>
        <dbReference type="ChEBI" id="CHEBI:30616"/>
        <dbReference type="ChEBI" id="CHEBI:43474"/>
        <dbReference type="ChEBI" id="CHEBI:456216"/>
        <dbReference type="EC" id="3.6.4.13"/>
    </reaction>
</comment>
<comment type="function">
    <text evidence="1">ATP-binding RNA helicase involved in the biogenesis of 60S ribosomal subunits and is required for the normal formation of 25S and 5.8S rRNAs.</text>
</comment>
<dbReference type="PROSITE" id="PS51194">
    <property type="entry name" value="HELICASE_CTER"/>
    <property type="match status" value="1"/>
</dbReference>
<feature type="region of interest" description="Disordered" evidence="14">
    <location>
        <begin position="481"/>
        <end position="544"/>
    </location>
</feature>
<evidence type="ECO:0000256" key="12">
    <source>
        <dbReference type="ARBA" id="ARBA00047984"/>
    </source>
</evidence>
<feature type="short sequence motif" description="Q motif" evidence="13">
    <location>
        <begin position="165"/>
        <end position="193"/>
    </location>
</feature>
<dbReference type="GO" id="GO:0003723">
    <property type="term" value="F:RNA binding"/>
    <property type="evidence" value="ECO:0007669"/>
    <property type="project" value="UniProtKB-KW"/>
</dbReference>
<dbReference type="CDD" id="cd18787">
    <property type="entry name" value="SF2_C_DEAD"/>
    <property type="match status" value="1"/>
</dbReference>
<evidence type="ECO:0000256" key="8">
    <source>
        <dbReference type="ARBA" id="ARBA00022840"/>
    </source>
</evidence>
<sequence>MDTREKGDGESIQVFICPLHFFDHVESSVDDELVHILGFVSEACGAIAAEFGGSKFELEERVVARADYGKVIGHCDRKEKRERRAKKIGKDSWSTGRQEQSGYAWTSGGVVVVTALGTSAEFAPLRLWRFYEVSQPSWSKPYTLNDVPEAIADGSSKKSKTTPPPTFADLHLDPRLVQSVQHEKFATPTPVQAKGIPLALAGQDILGRAKTGSGKTLAYLLPILHHLLQRKASQGKKSRHTSALILVPTKELATQVANTLKTFTSFCAQEVRFENISRKEDAAVTKARLAENPDIVIATPGQASKWLNQTVLSIDNLKHLIIDEADLVLNYGYEEDLQTLSAALPTGVQKIMMSATLRTEIDALTALFFPDASKPTILDLSAEEAAEKPTLAQYTVRTAEADKFLLIYTIFKLQLIKGKVIIFVADIDRCYRVKLFLEQFGIRSCVLNSELPVNSRLHAVEEFNKGVYDIIIAADENEVVGNEGGKSKRQKQKEKQKRKDEAKAEEQEANEDADGGAEPREDQGEGEKKKAQDKKQGKKGDREFGVSRGIDFRHVACVLNFDLPTTPKSYRHRIGRTARAGQTGMALSFYVPKQEYRKHKPTSIEQCEHDEEVLDAIKKEQQQSSASETTTNQPNPAAPQIQEWAFDMSKLEGFRYRFTDALRAVTRIAVREARTKELRQELINSSKLKQHFEENPDDLRHLRHDQETHAVRQQPHLRHIPEYLLPAGGKAAVARDVGYVGLRKEGENSLRKRRGFNKTRGKGRIVRGKGLDPLRSLNARGRGKK</sequence>
<feature type="compositionally biased region" description="Basic and acidic residues" evidence="14">
    <location>
        <begin position="497"/>
        <end position="506"/>
    </location>
</feature>
<reference evidence="18 19" key="1">
    <citation type="journal article" date="2018" name="BMC Genomics">
        <title>Genomic evidence for intraspecific hybridization in a clonal and extremely halotolerant yeast.</title>
        <authorList>
            <person name="Gostincar C."/>
            <person name="Stajich J.E."/>
            <person name="Zupancic J."/>
            <person name="Zalar P."/>
            <person name="Gunde-Cimerman N."/>
        </authorList>
    </citation>
    <scope>NUCLEOTIDE SEQUENCE [LARGE SCALE GENOMIC DNA]</scope>
    <source>
        <strain evidence="18 19">EXF-6656</strain>
    </source>
</reference>
<dbReference type="PROSITE" id="PS51192">
    <property type="entry name" value="HELICASE_ATP_BIND_1"/>
    <property type="match status" value="1"/>
</dbReference>
<comment type="subcellular location">
    <subcellularLocation>
        <location evidence="2">Nucleus</location>
    </subcellularLocation>
</comment>
<gene>
    <name evidence="18" type="ORF">D0869_08582</name>
</gene>
<dbReference type="SMART" id="SM00490">
    <property type="entry name" value="HELICc"/>
    <property type="match status" value="1"/>
</dbReference>
<dbReference type="SUPFAM" id="SSF52540">
    <property type="entry name" value="P-loop containing nucleoside triphosphate hydrolases"/>
    <property type="match status" value="2"/>
</dbReference>
<accession>A0A3M6WL19</accession>
<feature type="domain" description="Helicase ATP-binding" evidence="15">
    <location>
        <begin position="196"/>
        <end position="375"/>
    </location>
</feature>
<dbReference type="GO" id="GO:0010467">
    <property type="term" value="P:gene expression"/>
    <property type="evidence" value="ECO:0007669"/>
    <property type="project" value="UniProtKB-ARBA"/>
</dbReference>
<dbReference type="Gene3D" id="3.40.50.300">
    <property type="entry name" value="P-loop containing nucleotide triphosphate hydrolases"/>
    <property type="match status" value="2"/>
</dbReference>
<dbReference type="EMBL" id="QWIJ01000751">
    <property type="protein sequence ID" value="RMX79058.1"/>
    <property type="molecule type" value="Genomic_DNA"/>
</dbReference>
<dbReference type="Pfam" id="PF00271">
    <property type="entry name" value="Helicase_C"/>
    <property type="match status" value="2"/>
</dbReference>